<dbReference type="RefSeq" id="WP_248681908.1">
    <property type="nucleotide sequence ID" value="NZ_JALPRY010000004.1"/>
</dbReference>
<reference evidence="2 3" key="1">
    <citation type="submission" date="2022-04" db="EMBL/GenBank/DDBJ databases">
        <title>Rhizobium coralii sp. nov., isolated from coral Turbinaria peltata.</title>
        <authorList>
            <person name="Sun H."/>
        </authorList>
    </citation>
    <scope>NUCLEOTIDE SEQUENCE [LARGE SCALE GENOMIC DNA]</scope>
    <source>
        <strain evidence="2 3">NTR19</strain>
    </source>
</reference>
<gene>
    <name evidence="2" type="ORF">M0654_03765</name>
</gene>
<dbReference type="EMBL" id="JALPRY010000004">
    <property type="protein sequence ID" value="MCK8779097.1"/>
    <property type="molecule type" value="Genomic_DNA"/>
</dbReference>
<comment type="caution">
    <text evidence="2">The sequence shown here is derived from an EMBL/GenBank/DDBJ whole genome shotgun (WGS) entry which is preliminary data.</text>
</comment>
<name>A0ABT0IMJ2_9HYPH</name>
<accession>A0ABT0IMJ2</accession>
<evidence type="ECO:0000313" key="3">
    <source>
        <dbReference type="Proteomes" id="UP001202827"/>
    </source>
</evidence>
<keyword evidence="1" id="KW-0175">Coiled coil</keyword>
<evidence type="ECO:0000313" key="2">
    <source>
        <dbReference type="EMBL" id="MCK8779097.1"/>
    </source>
</evidence>
<protein>
    <submittedName>
        <fullName evidence="2">Uncharacterized protein</fullName>
    </submittedName>
</protein>
<evidence type="ECO:0000256" key="1">
    <source>
        <dbReference type="SAM" id="Coils"/>
    </source>
</evidence>
<sequence>MSMMISSLKRRNEALQNECDSLAGGIDHLSNQLQEAYQLLQKYEPAYVAEKMGVPVLQPAPGRRLTAAEAEEIGKLQDGQV</sequence>
<proteinExistence type="predicted"/>
<keyword evidence="3" id="KW-1185">Reference proteome</keyword>
<feature type="coiled-coil region" evidence="1">
    <location>
        <begin position="5"/>
        <end position="32"/>
    </location>
</feature>
<organism evidence="2 3">
    <name type="scientific">Neorhizobium turbinariae</name>
    <dbReference type="NCBI Taxonomy" id="2937795"/>
    <lineage>
        <taxon>Bacteria</taxon>
        <taxon>Pseudomonadati</taxon>
        <taxon>Pseudomonadota</taxon>
        <taxon>Alphaproteobacteria</taxon>
        <taxon>Hyphomicrobiales</taxon>
        <taxon>Rhizobiaceae</taxon>
        <taxon>Rhizobium/Agrobacterium group</taxon>
        <taxon>Neorhizobium</taxon>
    </lineage>
</organism>
<dbReference type="Proteomes" id="UP001202827">
    <property type="component" value="Unassembled WGS sequence"/>
</dbReference>